<dbReference type="Pfam" id="PF00583">
    <property type="entry name" value="Acetyltransf_1"/>
    <property type="match status" value="1"/>
</dbReference>
<evidence type="ECO:0000259" key="1">
    <source>
        <dbReference type="PROSITE" id="PS51186"/>
    </source>
</evidence>
<dbReference type="InterPro" id="IPR000182">
    <property type="entry name" value="GNAT_dom"/>
</dbReference>
<evidence type="ECO:0000313" key="2">
    <source>
        <dbReference type="EMBL" id="MFC5724343.1"/>
    </source>
</evidence>
<feature type="domain" description="N-acetyltransferase" evidence="1">
    <location>
        <begin position="120"/>
        <end position="208"/>
    </location>
</feature>
<dbReference type="InterPro" id="IPR052523">
    <property type="entry name" value="Trichothecene_AcTrans"/>
</dbReference>
<keyword evidence="2" id="KW-0808">Transferase</keyword>
<proteinExistence type="predicted"/>
<dbReference type="PROSITE" id="PS51186">
    <property type="entry name" value="GNAT"/>
    <property type="match status" value="1"/>
</dbReference>
<reference evidence="3" key="1">
    <citation type="journal article" date="2019" name="Int. J. Syst. Evol. Microbiol.">
        <title>The Global Catalogue of Microorganisms (GCM) 10K type strain sequencing project: providing services to taxonomists for standard genome sequencing and annotation.</title>
        <authorList>
            <consortium name="The Broad Institute Genomics Platform"/>
            <consortium name="The Broad Institute Genome Sequencing Center for Infectious Disease"/>
            <person name="Wu L."/>
            <person name="Ma J."/>
        </authorList>
    </citation>
    <scope>NUCLEOTIDE SEQUENCE [LARGE SCALE GENOMIC DNA]</scope>
    <source>
        <strain evidence="3">CGMCC 4.7304</strain>
    </source>
</reference>
<accession>A0ABW0Z976</accession>
<dbReference type="Proteomes" id="UP001596083">
    <property type="component" value="Unassembled WGS sequence"/>
</dbReference>
<dbReference type="RefSeq" id="WP_390320805.1">
    <property type="nucleotide sequence ID" value="NZ_JBHSPB010000026.1"/>
</dbReference>
<dbReference type="PANTHER" id="PTHR42791:SF1">
    <property type="entry name" value="N-ACETYLTRANSFERASE DOMAIN-CONTAINING PROTEIN"/>
    <property type="match status" value="1"/>
</dbReference>
<sequence length="209" mass="22710">MTVHQAAAAVPGIRRARQEERDAIGRLIGEAFFEDPVSAWVFPDADRRRAVQPDFFGVFLDAGLRHGWVDVTDDLSAVAVWLPVTVDAPEGDHASGDDMGERLARADAGNERARTVVELMGRIHPTDRSHYYLPAIAAAPARQSAGRGRALLTATLDRCDAEGVPAYLEASSARSRALYARLGFTDTGAPVELPDGGPSLWPMWREPRP</sequence>
<dbReference type="EC" id="2.3.1.-" evidence="2"/>
<keyword evidence="2" id="KW-0012">Acyltransferase</keyword>
<dbReference type="InterPro" id="IPR016181">
    <property type="entry name" value="Acyl_CoA_acyltransferase"/>
</dbReference>
<gene>
    <name evidence="2" type="ORF">ACFP1Z_29735</name>
</gene>
<keyword evidence="3" id="KW-1185">Reference proteome</keyword>
<comment type="caution">
    <text evidence="2">The sequence shown here is derived from an EMBL/GenBank/DDBJ whole genome shotgun (WGS) entry which is preliminary data.</text>
</comment>
<dbReference type="GO" id="GO:0016746">
    <property type="term" value="F:acyltransferase activity"/>
    <property type="evidence" value="ECO:0007669"/>
    <property type="project" value="UniProtKB-KW"/>
</dbReference>
<dbReference type="SUPFAM" id="SSF55729">
    <property type="entry name" value="Acyl-CoA N-acyltransferases (Nat)"/>
    <property type="match status" value="1"/>
</dbReference>
<evidence type="ECO:0000313" key="3">
    <source>
        <dbReference type="Proteomes" id="UP001596083"/>
    </source>
</evidence>
<organism evidence="2 3">
    <name type="scientific">Streptomyces gamaensis</name>
    <dbReference type="NCBI Taxonomy" id="1763542"/>
    <lineage>
        <taxon>Bacteria</taxon>
        <taxon>Bacillati</taxon>
        <taxon>Actinomycetota</taxon>
        <taxon>Actinomycetes</taxon>
        <taxon>Kitasatosporales</taxon>
        <taxon>Streptomycetaceae</taxon>
        <taxon>Streptomyces</taxon>
    </lineage>
</organism>
<dbReference type="Gene3D" id="3.40.630.30">
    <property type="match status" value="1"/>
</dbReference>
<name>A0ABW0Z976_9ACTN</name>
<protein>
    <submittedName>
        <fullName evidence="2">GNAT family N-acetyltransferase</fullName>
        <ecNumber evidence="2">2.3.1.-</ecNumber>
    </submittedName>
</protein>
<dbReference type="EMBL" id="JBHSPB010000026">
    <property type="protein sequence ID" value="MFC5724343.1"/>
    <property type="molecule type" value="Genomic_DNA"/>
</dbReference>
<dbReference type="PANTHER" id="PTHR42791">
    <property type="entry name" value="GNAT FAMILY ACETYLTRANSFERASE"/>
    <property type="match status" value="1"/>
</dbReference>